<dbReference type="EMBL" id="BKCJ010166718">
    <property type="protein sequence ID" value="GEY29391.1"/>
    <property type="molecule type" value="Genomic_DNA"/>
</dbReference>
<gene>
    <name evidence="1" type="ORF">Tci_401365</name>
</gene>
<dbReference type="AlphaFoldDB" id="A0A699HL81"/>
<evidence type="ECO:0000313" key="1">
    <source>
        <dbReference type="EMBL" id="GEY29391.1"/>
    </source>
</evidence>
<reference evidence="1" key="1">
    <citation type="journal article" date="2019" name="Sci. Rep.">
        <title>Draft genome of Tanacetum cinerariifolium, the natural source of mosquito coil.</title>
        <authorList>
            <person name="Yamashiro T."/>
            <person name="Shiraishi A."/>
            <person name="Satake H."/>
            <person name="Nakayama K."/>
        </authorList>
    </citation>
    <scope>NUCLEOTIDE SEQUENCE</scope>
</reference>
<feature type="non-terminal residue" evidence="1">
    <location>
        <position position="1"/>
    </location>
</feature>
<organism evidence="1">
    <name type="scientific">Tanacetum cinerariifolium</name>
    <name type="common">Dalmatian daisy</name>
    <name type="synonym">Chrysanthemum cinerariifolium</name>
    <dbReference type="NCBI Taxonomy" id="118510"/>
    <lineage>
        <taxon>Eukaryota</taxon>
        <taxon>Viridiplantae</taxon>
        <taxon>Streptophyta</taxon>
        <taxon>Embryophyta</taxon>
        <taxon>Tracheophyta</taxon>
        <taxon>Spermatophyta</taxon>
        <taxon>Magnoliopsida</taxon>
        <taxon>eudicotyledons</taxon>
        <taxon>Gunneridae</taxon>
        <taxon>Pentapetalae</taxon>
        <taxon>asterids</taxon>
        <taxon>campanulids</taxon>
        <taxon>Asterales</taxon>
        <taxon>Asteraceae</taxon>
        <taxon>Asteroideae</taxon>
        <taxon>Anthemideae</taxon>
        <taxon>Anthemidinae</taxon>
        <taxon>Tanacetum</taxon>
    </lineage>
</organism>
<protein>
    <submittedName>
        <fullName evidence="1">Uncharacterized protein</fullName>
    </submittedName>
</protein>
<proteinExistence type="predicted"/>
<comment type="caution">
    <text evidence="1">The sequence shown here is derived from an EMBL/GenBank/DDBJ whole genome shotgun (WGS) entry which is preliminary data.</text>
</comment>
<sequence>NEIFELKEMLKRLEKNITISEECMSHIDLRTKNESLASKLARFENSSHYPQEMLENQRLHNDKKGLGFIDDKAWTSGVNTTKTSKNAVKNTMEDLGQADPFERNPASVSKGIRATVVADTKLKPSMQSRTNFVQITKKTSPTVAVGNTKQPPNFKLGQGLTKVAKGSSKTTIEGYIENYKNVSQDIRNQLDAEAEAVQIIITGIDNDIYSTVNACPNACEM</sequence>
<name>A0A699HL81_TANCI</name>
<accession>A0A699HL81</accession>